<evidence type="ECO:0000313" key="1">
    <source>
        <dbReference type="EMBL" id="KAJ8876260.1"/>
    </source>
</evidence>
<proteinExistence type="predicted"/>
<comment type="caution">
    <text evidence="1">The sequence shown here is derived from an EMBL/GenBank/DDBJ whole genome shotgun (WGS) entry which is preliminary data.</text>
</comment>
<gene>
    <name evidence="1" type="ORF">PR048_024170</name>
</gene>
<accession>A0ABQ9GW47</accession>
<organism evidence="1 2">
    <name type="scientific">Dryococelus australis</name>
    <dbReference type="NCBI Taxonomy" id="614101"/>
    <lineage>
        <taxon>Eukaryota</taxon>
        <taxon>Metazoa</taxon>
        <taxon>Ecdysozoa</taxon>
        <taxon>Arthropoda</taxon>
        <taxon>Hexapoda</taxon>
        <taxon>Insecta</taxon>
        <taxon>Pterygota</taxon>
        <taxon>Neoptera</taxon>
        <taxon>Polyneoptera</taxon>
        <taxon>Phasmatodea</taxon>
        <taxon>Verophasmatodea</taxon>
        <taxon>Anareolatae</taxon>
        <taxon>Phasmatidae</taxon>
        <taxon>Eurycanthinae</taxon>
        <taxon>Dryococelus</taxon>
    </lineage>
</organism>
<keyword evidence="2" id="KW-1185">Reference proteome</keyword>
<dbReference type="Proteomes" id="UP001159363">
    <property type="component" value="Chromosome 8"/>
</dbReference>
<evidence type="ECO:0000313" key="2">
    <source>
        <dbReference type="Proteomes" id="UP001159363"/>
    </source>
</evidence>
<protein>
    <submittedName>
        <fullName evidence="1">Uncharacterized protein</fullName>
    </submittedName>
</protein>
<reference evidence="1 2" key="1">
    <citation type="submission" date="2023-02" db="EMBL/GenBank/DDBJ databases">
        <title>LHISI_Scaffold_Assembly.</title>
        <authorList>
            <person name="Stuart O.P."/>
            <person name="Cleave R."/>
            <person name="Magrath M.J.L."/>
            <person name="Mikheyev A.S."/>
        </authorList>
    </citation>
    <scope>NUCLEOTIDE SEQUENCE [LARGE SCALE GENOMIC DNA]</scope>
    <source>
        <strain evidence="1">Daus_M_001</strain>
        <tissue evidence="1">Leg muscle</tissue>
    </source>
</reference>
<dbReference type="EMBL" id="JARBHB010000009">
    <property type="protein sequence ID" value="KAJ8876260.1"/>
    <property type="molecule type" value="Genomic_DNA"/>
</dbReference>
<sequence length="96" mass="10765">MNKTSAEARVGIGTLPAVPSHYCRSSSTKMYIRTEFESLENVYRLYKEDCKTKGIPFIKSGVLKKAWRKDYNIGIHIPNKCAMCVGKEEGNLMSSG</sequence>
<name>A0ABQ9GW47_9NEOP</name>